<dbReference type="KEGG" id="ccb:Clocel_2861"/>
<dbReference type="Proteomes" id="UP000002730">
    <property type="component" value="Chromosome"/>
</dbReference>
<sequence>MKKVAIIDIGSNTIRLVIFQIEGEYFRVLDEDKNTARLGKDIEADGSLNPARMKKAVEAMKEFKSLCHEEGVEEIHAFATEAVRKAKNRQQFIENVRQESGIEIRVLNGLEEAFYDYFATVNTLDIEDCLMMDIGGASTEFVLIKNRELVNSISIPFGSINTAEKFQLQETVSKKTSEEFKEFIFREFNKISWLKEAVSLPLVGIGGTMRTLAKIDRKKKAYPIDKIHNYKIESKVIVELFNEVADMDLKSKRKIKGLSKDRADIFMGALSVIRNLIDYCSIKEIVISGTGVREGFTYEYIFKSNKILEDILDYSLNKVISNYPSIYNNGSWVYEKSLQIFSGIKELFYIDNEKKKIMKAAAYLHDIGKEISYTNFHKHTFYMMMNMDIHGLSHIELLLSAYTATLYHKEALKLSLEEKAIISEDMLKDAERIAIVLRIAEKLSRGYNESIKSIVSDFDEEHIYLKINCHSKTEINFYDMDEIKEEFKILFSRELIIISDK</sequence>
<keyword evidence="9" id="KW-1185">Reference proteome</keyword>
<dbReference type="SUPFAM" id="SSF53067">
    <property type="entry name" value="Actin-like ATPase domain"/>
    <property type="match status" value="2"/>
</dbReference>
<dbReference type="RefSeq" id="WP_010075648.1">
    <property type="nucleotide sequence ID" value="NC_014393.1"/>
</dbReference>
<dbReference type="Gene3D" id="3.30.420.150">
    <property type="entry name" value="Exopolyphosphatase. Domain 2"/>
    <property type="match status" value="1"/>
</dbReference>
<dbReference type="PIRSF" id="PIRSF001267">
    <property type="entry name" value="Pyrophosphatase_GppA_Ppx"/>
    <property type="match status" value="1"/>
</dbReference>
<dbReference type="CDD" id="cd24052">
    <property type="entry name" value="ASKHA_NBD_HpPPX-GppA-like"/>
    <property type="match status" value="1"/>
</dbReference>
<dbReference type="eggNOG" id="COG0248">
    <property type="taxonomic scope" value="Bacteria"/>
</dbReference>
<dbReference type="InterPro" id="IPR050273">
    <property type="entry name" value="GppA/Ppx_hydrolase"/>
</dbReference>
<dbReference type="AlphaFoldDB" id="D9SSA9"/>
<feature type="domain" description="Ppx/GppA phosphatase C-terminal" evidence="7">
    <location>
        <begin position="330"/>
        <end position="453"/>
    </location>
</feature>
<dbReference type="Gene3D" id="3.30.420.40">
    <property type="match status" value="1"/>
</dbReference>
<dbReference type="InterPro" id="IPR030673">
    <property type="entry name" value="PyroPPase_GppA_Ppx"/>
</dbReference>
<dbReference type="NCBIfam" id="TIGR03706">
    <property type="entry name" value="exo_poly_only"/>
    <property type="match status" value="1"/>
</dbReference>
<dbReference type="Gene3D" id="1.10.3210.10">
    <property type="entry name" value="Hypothetical protein af1432"/>
    <property type="match status" value="1"/>
</dbReference>
<comment type="catalytic activity">
    <reaction evidence="5">
        <text>[phosphate](n) + H2O = [phosphate](n-1) + phosphate + H(+)</text>
        <dbReference type="Rhea" id="RHEA:21528"/>
        <dbReference type="Rhea" id="RHEA-COMP:9859"/>
        <dbReference type="Rhea" id="RHEA-COMP:14279"/>
        <dbReference type="ChEBI" id="CHEBI:15377"/>
        <dbReference type="ChEBI" id="CHEBI:15378"/>
        <dbReference type="ChEBI" id="CHEBI:16838"/>
        <dbReference type="ChEBI" id="CHEBI:43474"/>
        <dbReference type="EC" id="3.6.1.11"/>
    </reaction>
</comment>
<protein>
    <recommendedName>
        <fullName evidence="3">Exopolyphosphatase</fullName>
        <ecNumber evidence="2">3.6.1.11</ecNumber>
    </recommendedName>
</protein>
<dbReference type="GO" id="GO:0004309">
    <property type="term" value="F:exopolyphosphatase activity"/>
    <property type="evidence" value="ECO:0007669"/>
    <property type="project" value="UniProtKB-EC"/>
</dbReference>
<dbReference type="STRING" id="573061.Clocel_2861"/>
<gene>
    <name evidence="8" type="ordered locus">Clocel_2861</name>
</gene>
<dbReference type="HOGENOM" id="CLU_025908_4_2_9"/>
<dbReference type="EC" id="3.6.1.11" evidence="2"/>
<evidence type="ECO:0000259" key="7">
    <source>
        <dbReference type="Pfam" id="PF21447"/>
    </source>
</evidence>
<dbReference type="Pfam" id="PF02541">
    <property type="entry name" value="Ppx-GppA"/>
    <property type="match status" value="1"/>
</dbReference>
<dbReference type="SUPFAM" id="SSF109604">
    <property type="entry name" value="HD-domain/PDEase-like"/>
    <property type="match status" value="1"/>
</dbReference>
<dbReference type="PANTHER" id="PTHR30005">
    <property type="entry name" value="EXOPOLYPHOSPHATASE"/>
    <property type="match status" value="1"/>
</dbReference>
<proteinExistence type="inferred from homology"/>
<evidence type="ECO:0000256" key="3">
    <source>
        <dbReference type="ARBA" id="ARBA00020416"/>
    </source>
</evidence>
<evidence type="ECO:0000256" key="5">
    <source>
        <dbReference type="ARBA" id="ARBA00047607"/>
    </source>
</evidence>
<evidence type="ECO:0000259" key="6">
    <source>
        <dbReference type="Pfam" id="PF02541"/>
    </source>
</evidence>
<feature type="domain" description="Ppx/GppA phosphatase N-terminal" evidence="6">
    <location>
        <begin position="17"/>
        <end position="299"/>
    </location>
</feature>
<organism evidence="8 9">
    <name type="scientific">Clostridium cellulovorans (strain ATCC 35296 / DSM 3052 / OCM 3 / 743B)</name>
    <dbReference type="NCBI Taxonomy" id="573061"/>
    <lineage>
        <taxon>Bacteria</taxon>
        <taxon>Bacillati</taxon>
        <taxon>Bacillota</taxon>
        <taxon>Clostridia</taxon>
        <taxon>Eubacteriales</taxon>
        <taxon>Clostridiaceae</taxon>
        <taxon>Clostridium</taxon>
    </lineage>
</organism>
<dbReference type="GO" id="GO:0006793">
    <property type="term" value="P:phosphorus metabolic process"/>
    <property type="evidence" value="ECO:0007669"/>
    <property type="project" value="InterPro"/>
</dbReference>
<evidence type="ECO:0000256" key="1">
    <source>
        <dbReference type="ARBA" id="ARBA00007125"/>
    </source>
</evidence>
<evidence type="ECO:0000313" key="9">
    <source>
        <dbReference type="Proteomes" id="UP000002730"/>
    </source>
</evidence>
<comment type="similarity">
    <text evidence="1">Belongs to the GppA/Ppx family.</text>
</comment>
<dbReference type="EMBL" id="CP002160">
    <property type="protein sequence ID" value="ADL52556.1"/>
    <property type="molecule type" value="Genomic_DNA"/>
</dbReference>
<evidence type="ECO:0000256" key="2">
    <source>
        <dbReference type="ARBA" id="ARBA00012451"/>
    </source>
</evidence>
<name>D9SSA9_CLOC7</name>
<dbReference type="InterPro" id="IPR022371">
    <property type="entry name" value="Exopolyphosphatase"/>
</dbReference>
<dbReference type="Pfam" id="PF21447">
    <property type="entry name" value="Ppx-GppA_III"/>
    <property type="match status" value="1"/>
</dbReference>
<keyword evidence="4" id="KW-0378">Hydrolase</keyword>
<reference evidence="8 9" key="1">
    <citation type="submission" date="2010-08" db="EMBL/GenBank/DDBJ databases">
        <title>Complete sequence of Clostridium cellulovorans 743B.</title>
        <authorList>
            <consortium name="US DOE Joint Genome Institute"/>
            <person name="Lucas S."/>
            <person name="Copeland A."/>
            <person name="Lapidus A."/>
            <person name="Cheng J.-F."/>
            <person name="Bruce D."/>
            <person name="Goodwin L."/>
            <person name="Pitluck S."/>
            <person name="Chertkov O."/>
            <person name="Detter J.C."/>
            <person name="Han C."/>
            <person name="Tapia R."/>
            <person name="Land M."/>
            <person name="Hauser L."/>
            <person name="Chang Y.-J."/>
            <person name="Jeffries C."/>
            <person name="Kyrpides N."/>
            <person name="Ivanova N."/>
            <person name="Mikhailova N."/>
            <person name="Hemme C.L."/>
            <person name="Woyke T."/>
        </authorList>
    </citation>
    <scope>NUCLEOTIDE SEQUENCE [LARGE SCALE GENOMIC DNA]</scope>
    <source>
        <strain evidence="9">ATCC 35296 / DSM 3052 / OCM 3 / 743B</strain>
    </source>
</reference>
<dbReference type="InterPro" id="IPR043129">
    <property type="entry name" value="ATPase_NBD"/>
</dbReference>
<accession>D9SSA9</accession>
<evidence type="ECO:0000256" key="4">
    <source>
        <dbReference type="ARBA" id="ARBA00022801"/>
    </source>
</evidence>
<dbReference type="InterPro" id="IPR003695">
    <property type="entry name" value="Ppx_GppA_N"/>
</dbReference>
<dbReference type="PANTHER" id="PTHR30005:SF0">
    <property type="entry name" value="RETROGRADE REGULATION PROTEIN 2"/>
    <property type="match status" value="1"/>
</dbReference>
<dbReference type="OrthoDB" id="9807195at2"/>
<evidence type="ECO:0000313" key="8">
    <source>
        <dbReference type="EMBL" id="ADL52556.1"/>
    </source>
</evidence>
<dbReference type="InterPro" id="IPR048950">
    <property type="entry name" value="Ppx_GppA_C"/>
</dbReference>